<protein>
    <submittedName>
        <fullName evidence="3">Uncharacterized protein</fullName>
    </submittedName>
</protein>
<name>A0A0A9XJK3_LYGHE</name>
<feature type="region of interest" description="Disordered" evidence="1">
    <location>
        <begin position="236"/>
        <end position="286"/>
    </location>
</feature>
<dbReference type="EMBL" id="GBRD01018024">
    <property type="protein sequence ID" value="JAG47803.1"/>
    <property type="molecule type" value="Transcribed_RNA"/>
</dbReference>
<proteinExistence type="predicted"/>
<gene>
    <name evidence="3" type="ORF">CM83_10858</name>
</gene>
<feature type="region of interest" description="Disordered" evidence="1">
    <location>
        <begin position="350"/>
        <end position="415"/>
    </location>
</feature>
<feature type="compositionally biased region" description="Gly residues" evidence="1">
    <location>
        <begin position="242"/>
        <end position="258"/>
    </location>
</feature>
<evidence type="ECO:0000313" key="3">
    <source>
        <dbReference type="EMBL" id="JAG20119.1"/>
    </source>
</evidence>
<evidence type="ECO:0000313" key="4">
    <source>
        <dbReference type="EMBL" id="JAG47803.1"/>
    </source>
</evidence>
<reference evidence="4" key="3">
    <citation type="submission" date="2014-09" db="EMBL/GenBank/DDBJ databases">
        <authorList>
            <person name="Magalhaes I.L.F."/>
            <person name="Oliveira U."/>
            <person name="Santos F.R."/>
            <person name="Vidigal T.H.D.A."/>
            <person name="Brescovit A.D."/>
            <person name="Santos A.J."/>
        </authorList>
    </citation>
    <scope>NUCLEOTIDE SEQUENCE</scope>
</reference>
<feature type="compositionally biased region" description="Basic and acidic residues" evidence="1">
    <location>
        <begin position="157"/>
        <end position="169"/>
    </location>
</feature>
<dbReference type="EMBL" id="GBHO01023485">
    <property type="protein sequence ID" value="JAG20119.1"/>
    <property type="molecule type" value="Transcribed_RNA"/>
</dbReference>
<reference evidence="3" key="2">
    <citation type="submission" date="2014-07" db="EMBL/GenBank/DDBJ databases">
        <authorList>
            <person name="Hull J."/>
        </authorList>
    </citation>
    <scope>NUCLEOTIDE SEQUENCE</scope>
</reference>
<sequence>MGSYMQLLLEALRVHIRNNGRSGMQSLNEDDVGSFTGLLLEDLRVDTSFTLNNMNREINPLVELLFGEDKSQFRINRLQDHLARIEMKVEQLESRVPHNVEQNLLVAAAEVDDDEYYEDDESDDTSKKKNSEKSQATASATSSEESKSKGSSQKKSGQKDKGKQGKCGDEGEKRNCFTRLLFSKCWSGSQGRNAGWNAICCNKPGKVRKGACPAYSTCPCGDDAPCAKIERKPCPANDSKGGKGGGKGKGGGGGGKGKSSGQDKGGGKGKGSKGNSKGNKEKCEKKKKDENPLSALCEKFCNSPCIFGNKKGGEGEESKSAWRCGSCNRKKHVHTPCCCRCKDNPALEEKKKTKGSQKQSEQKTKGSGKESPKKAEPNKKEKKSSASSDEYEDAEETSVHSAIILPKMEDKDPTQEPIRCVGCTDCDDIRRVSLEPKKGTIQVFKGQTKTTFTDDITKGDVSKRSEGEVKVVPEKSSTNFQIMLPPSISSESTDHNMVSHQILKTLSTIHGPIRVEQKIVVKGTKNAFVIVTHGEACECNVCSTLKSEILTEKLVTVVQKLSVSRLILVAIHSLITLMIVSAIFVLFCSRALLKKDQ</sequence>
<evidence type="ECO:0000256" key="1">
    <source>
        <dbReference type="SAM" id="MobiDB-lite"/>
    </source>
</evidence>
<evidence type="ECO:0000256" key="2">
    <source>
        <dbReference type="SAM" id="Phobius"/>
    </source>
</evidence>
<keyword evidence="2" id="KW-1133">Transmembrane helix</keyword>
<reference evidence="3" key="1">
    <citation type="journal article" date="2014" name="PLoS ONE">
        <title>Transcriptome-Based Identification of ABC Transporters in the Western Tarnished Plant Bug Lygus hesperus.</title>
        <authorList>
            <person name="Hull J.J."/>
            <person name="Chaney K."/>
            <person name="Geib S.M."/>
            <person name="Fabrick J.A."/>
            <person name="Brent C.S."/>
            <person name="Walsh D."/>
            <person name="Lavine L.C."/>
        </authorList>
    </citation>
    <scope>NUCLEOTIDE SEQUENCE</scope>
</reference>
<organism evidence="3">
    <name type="scientific">Lygus hesperus</name>
    <name type="common">Western plant bug</name>
    <dbReference type="NCBI Taxonomy" id="30085"/>
    <lineage>
        <taxon>Eukaryota</taxon>
        <taxon>Metazoa</taxon>
        <taxon>Ecdysozoa</taxon>
        <taxon>Arthropoda</taxon>
        <taxon>Hexapoda</taxon>
        <taxon>Insecta</taxon>
        <taxon>Pterygota</taxon>
        <taxon>Neoptera</taxon>
        <taxon>Paraneoptera</taxon>
        <taxon>Hemiptera</taxon>
        <taxon>Heteroptera</taxon>
        <taxon>Panheteroptera</taxon>
        <taxon>Cimicomorpha</taxon>
        <taxon>Miridae</taxon>
        <taxon>Mirini</taxon>
        <taxon>Lygus</taxon>
    </lineage>
</organism>
<feature type="compositionally biased region" description="Basic and acidic residues" evidence="1">
    <location>
        <begin position="360"/>
        <end position="379"/>
    </location>
</feature>
<feature type="compositionally biased region" description="Low complexity" evidence="1">
    <location>
        <begin position="133"/>
        <end position="155"/>
    </location>
</feature>
<keyword evidence="2" id="KW-0472">Membrane</keyword>
<feature type="region of interest" description="Disordered" evidence="1">
    <location>
        <begin position="115"/>
        <end position="169"/>
    </location>
</feature>
<feature type="transmembrane region" description="Helical" evidence="2">
    <location>
        <begin position="566"/>
        <end position="593"/>
    </location>
</feature>
<keyword evidence="2" id="KW-0812">Transmembrane</keyword>
<accession>A0A0A9XJK3</accession>
<dbReference type="AlphaFoldDB" id="A0A0A9XJK3"/>